<feature type="transmembrane region" description="Helical" evidence="1">
    <location>
        <begin position="12"/>
        <end position="39"/>
    </location>
</feature>
<feature type="transmembrane region" description="Helical" evidence="1">
    <location>
        <begin position="45"/>
        <end position="66"/>
    </location>
</feature>
<keyword evidence="1" id="KW-0812">Transmembrane</keyword>
<organism evidence="2 3">
    <name type="scientific">Allocatelliglobosispora scoriae</name>
    <dbReference type="NCBI Taxonomy" id="643052"/>
    <lineage>
        <taxon>Bacteria</taxon>
        <taxon>Bacillati</taxon>
        <taxon>Actinomycetota</taxon>
        <taxon>Actinomycetes</taxon>
        <taxon>Micromonosporales</taxon>
        <taxon>Micromonosporaceae</taxon>
        <taxon>Allocatelliglobosispora</taxon>
    </lineage>
</organism>
<reference evidence="2 3" key="1">
    <citation type="submission" date="2020-08" db="EMBL/GenBank/DDBJ databases">
        <title>Sequencing the genomes of 1000 actinobacteria strains.</title>
        <authorList>
            <person name="Klenk H.-P."/>
        </authorList>
    </citation>
    <scope>NUCLEOTIDE SEQUENCE [LARGE SCALE GENOMIC DNA]</scope>
    <source>
        <strain evidence="2 3">DSM 45362</strain>
    </source>
</reference>
<comment type="caution">
    <text evidence="2">The sequence shown here is derived from an EMBL/GenBank/DDBJ whole genome shotgun (WGS) entry which is preliminary data.</text>
</comment>
<gene>
    <name evidence="2" type="ORF">F4553_001886</name>
</gene>
<protein>
    <submittedName>
        <fullName evidence="2">Uncharacterized protein</fullName>
    </submittedName>
</protein>
<keyword evidence="3" id="KW-1185">Reference proteome</keyword>
<proteinExistence type="predicted"/>
<keyword evidence="1" id="KW-0472">Membrane</keyword>
<dbReference type="RefSeq" id="WP_184834507.1">
    <property type="nucleotide sequence ID" value="NZ_JACHMN010000002.1"/>
</dbReference>
<evidence type="ECO:0000313" key="3">
    <source>
        <dbReference type="Proteomes" id="UP000587527"/>
    </source>
</evidence>
<evidence type="ECO:0000256" key="1">
    <source>
        <dbReference type="SAM" id="Phobius"/>
    </source>
</evidence>
<dbReference type="PROSITE" id="PS51257">
    <property type="entry name" value="PROKAR_LIPOPROTEIN"/>
    <property type="match status" value="1"/>
</dbReference>
<name>A0A841BHE4_9ACTN</name>
<evidence type="ECO:0000313" key="2">
    <source>
        <dbReference type="EMBL" id="MBB5868507.1"/>
    </source>
</evidence>
<sequence>MRPLRKVGRQALVVSVLWRVLGWLLVLFVVACAVGGWGLPDDDPLFRIAAIGFAVFFVYIAVRFEMLLRSAGRARRED</sequence>
<keyword evidence="1" id="KW-1133">Transmembrane helix</keyword>
<dbReference type="EMBL" id="JACHMN010000002">
    <property type="protein sequence ID" value="MBB5868507.1"/>
    <property type="molecule type" value="Genomic_DNA"/>
</dbReference>
<dbReference type="AlphaFoldDB" id="A0A841BHE4"/>
<dbReference type="Proteomes" id="UP000587527">
    <property type="component" value="Unassembled WGS sequence"/>
</dbReference>
<accession>A0A841BHE4</accession>